<sequence length="133" mass="14546">MPLVGPEMDARRRANAARAFHALAPEDRRDVLALARQGRRHPDERVVAVAWWYAAAVLQPRWWTKLPSPVLPLAGLVLIAVAFLLDSWPLALVSLLLVLAGAMLWWQRAATAPLLALGLSPAAEHPGADDQQV</sequence>
<proteinExistence type="predicted"/>
<reference evidence="3" key="1">
    <citation type="journal article" date="2019" name="Int. J. Syst. Evol. Microbiol.">
        <title>The Global Catalogue of Microorganisms (GCM) 10K type strain sequencing project: providing services to taxonomists for standard genome sequencing and annotation.</title>
        <authorList>
            <consortium name="The Broad Institute Genomics Platform"/>
            <consortium name="The Broad Institute Genome Sequencing Center for Infectious Disease"/>
            <person name="Wu L."/>
            <person name="Ma J."/>
        </authorList>
    </citation>
    <scope>NUCLEOTIDE SEQUENCE [LARGE SCALE GENOMIC DNA]</scope>
    <source>
        <strain evidence="3">JCM 18126</strain>
    </source>
</reference>
<evidence type="ECO:0008006" key="4">
    <source>
        <dbReference type="Google" id="ProtNLM"/>
    </source>
</evidence>
<feature type="transmembrane region" description="Helical" evidence="1">
    <location>
        <begin position="75"/>
        <end position="106"/>
    </location>
</feature>
<keyword evidence="1" id="KW-1133">Transmembrane helix</keyword>
<name>A0ABP9HZB6_9ACTN</name>
<keyword evidence="1" id="KW-0812">Transmembrane</keyword>
<evidence type="ECO:0000313" key="3">
    <source>
        <dbReference type="Proteomes" id="UP001501195"/>
    </source>
</evidence>
<dbReference type="RefSeq" id="WP_345712736.1">
    <property type="nucleotide sequence ID" value="NZ_BAABIL010000349.1"/>
</dbReference>
<evidence type="ECO:0000256" key="1">
    <source>
        <dbReference type="SAM" id="Phobius"/>
    </source>
</evidence>
<gene>
    <name evidence="2" type="ORF">GCM10023225_23320</name>
</gene>
<dbReference type="Proteomes" id="UP001501195">
    <property type="component" value="Unassembled WGS sequence"/>
</dbReference>
<protein>
    <recommendedName>
        <fullName evidence="4">DUF3040 family protein</fullName>
    </recommendedName>
</protein>
<keyword evidence="3" id="KW-1185">Reference proteome</keyword>
<accession>A0ABP9HZB6</accession>
<comment type="caution">
    <text evidence="2">The sequence shown here is derived from an EMBL/GenBank/DDBJ whole genome shotgun (WGS) entry which is preliminary data.</text>
</comment>
<evidence type="ECO:0000313" key="2">
    <source>
        <dbReference type="EMBL" id="GAA4983127.1"/>
    </source>
</evidence>
<organism evidence="2 3">
    <name type="scientific">Kineococcus glutinatus</name>
    <dbReference type="NCBI Taxonomy" id="1070872"/>
    <lineage>
        <taxon>Bacteria</taxon>
        <taxon>Bacillati</taxon>
        <taxon>Actinomycetota</taxon>
        <taxon>Actinomycetes</taxon>
        <taxon>Kineosporiales</taxon>
        <taxon>Kineosporiaceae</taxon>
        <taxon>Kineococcus</taxon>
    </lineage>
</organism>
<dbReference type="EMBL" id="BAABIL010000349">
    <property type="protein sequence ID" value="GAA4983127.1"/>
    <property type="molecule type" value="Genomic_DNA"/>
</dbReference>
<keyword evidence="1" id="KW-0472">Membrane</keyword>
<feature type="transmembrane region" description="Helical" evidence="1">
    <location>
        <begin position="46"/>
        <end position="63"/>
    </location>
</feature>